<protein>
    <submittedName>
        <fullName evidence="1">Membrane or secreted protein</fullName>
    </submittedName>
</protein>
<dbReference type="Proteomes" id="UP000474777">
    <property type="component" value="Unassembled WGS sequence"/>
</dbReference>
<comment type="caution">
    <text evidence="1">The sequence shown here is derived from an EMBL/GenBank/DDBJ whole genome shotgun (WGS) entry which is preliminary data.</text>
</comment>
<gene>
    <name evidence="1" type="ORF">GXP69_12165</name>
</gene>
<keyword evidence="2" id="KW-1185">Reference proteome</keyword>
<sequence length="248" mass="27529">MLAGFKAPETIAKQVKAEQQTQANSLEGAWRLTSKTKNAAETITTVKIVQDGFFTVAVFDERNKKFVGTYGGTYTIANGQLTEKYEFNTFDSTQVGKSKTGKSTLKSNTWQTTGLGQQNRTENWEKVNETKAGSPLAGTWRITGREQNGQMNTMRPGPRKTLKVLSGTRFQWIAFNSETGEFSGTGGGTYTAKDGKYTENIEFFSRDSSRVGMQLSFNFEVRNGKWHHSGQSSTGKPVNEIWERIAGN</sequence>
<name>A0A6B3LY80_9BACT</name>
<proteinExistence type="predicted"/>
<evidence type="ECO:0000313" key="1">
    <source>
        <dbReference type="EMBL" id="NEM98451.1"/>
    </source>
</evidence>
<dbReference type="EMBL" id="JAAGWD010000005">
    <property type="protein sequence ID" value="NEM98451.1"/>
    <property type="molecule type" value="Genomic_DNA"/>
</dbReference>
<evidence type="ECO:0000313" key="2">
    <source>
        <dbReference type="Proteomes" id="UP000474777"/>
    </source>
</evidence>
<organism evidence="1 2">
    <name type="scientific">Pontibacter burrus</name>
    <dbReference type="NCBI Taxonomy" id="2704466"/>
    <lineage>
        <taxon>Bacteria</taxon>
        <taxon>Pseudomonadati</taxon>
        <taxon>Bacteroidota</taxon>
        <taxon>Cytophagia</taxon>
        <taxon>Cytophagales</taxon>
        <taxon>Hymenobacteraceae</taxon>
        <taxon>Pontibacter</taxon>
    </lineage>
</organism>
<accession>A0A6B3LY80</accession>
<dbReference type="AlphaFoldDB" id="A0A6B3LY80"/>
<reference evidence="1 2" key="1">
    <citation type="submission" date="2020-02" db="EMBL/GenBank/DDBJ databases">
        <authorList>
            <person name="Kim M.K."/>
        </authorList>
    </citation>
    <scope>NUCLEOTIDE SEQUENCE [LARGE SCALE GENOMIC DNA]</scope>
    <source>
        <strain evidence="1 2">BT327</strain>
    </source>
</reference>
<dbReference type="Gene3D" id="2.40.128.490">
    <property type="entry name" value="Uncharacterised protein PF14869, DUF4488"/>
    <property type="match status" value="2"/>
</dbReference>